<dbReference type="EMBL" id="FNNB01000002">
    <property type="protein sequence ID" value="SDW60600.1"/>
    <property type="molecule type" value="Genomic_DNA"/>
</dbReference>
<evidence type="ECO:0000313" key="3">
    <source>
        <dbReference type="Proteomes" id="UP000183076"/>
    </source>
</evidence>
<sequence length="222" mass="24964">MTEEVKLTELQKWRRDMPSAFRKSFIGVFVGGVTAGIVAYSTDVWSGIMAWSEYPEKALLQREEDRQLMLDNARAIAQNTEAIRRLTIPTDIFEISDRSGPIDGFCIDGVPCEMNIRVRRKVAALACQIVPGTVDYYYRNPRDNEVHDVITFAGAAKDVGTSYINLPFKFSTPRRLRPGAELCVRPSYVSCPGMSAKDDPIDPEEECFEVPILSQMEADTNE</sequence>
<feature type="transmembrane region" description="Helical" evidence="1">
    <location>
        <begin position="20"/>
        <end position="40"/>
    </location>
</feature>
<keyword evidence="1" id="KW-1133">Transmembrane helix</keyword>
<accession>A0A1H2UWX8</accession>
<keyword evidence="1" id="KW-0472">Membrane</keyword>
<keyword evidence="1" id="KW-0812">Transmembrane</keyword>
<dbReference type="STRING" id="60137.SAMN04488041_102650"/>
<dbReference type="Proteomes" id="UP000183076">
    <property type="component" value="Unassembled WGS sequence"/>
</dbReference>
<protein>
    <submittedName>
        <fullName evidence="2">Uncharacterized protein</fullName>
    </submittedName>
</protein>
<evidence type="ECO:0000313" key="2">
    <source>
        <dbReference type="EMBL" id="SDW60600.1"/>
    </source>
</evidence>
<reference evidence="3" key="1">
    <citation type="submission" date="2016-10" db="EMBL/GenBank/DDBJ databases">
        <authorList>
            <person name="Varghese N."/>
            <person name="Submissions S."/>
        </authorList>
    </citation>
    <scope>NUCLEOTIDE SEQUENCE [LARGE SCALE GENOMIC DNA]</scope>
    <source>
        <strain evidence="3">DSM 10014</strain>
    </source>
</reference>
<evidence type="ECO:0000256" key="1">
    <source>
        <dbReference type="SAM" id="Phobius"/>
    </source>
</evidence>
<organism evidence="2 3">
    <name type="scientific">Sulfitobacter pontiacus</name>
    <dbReference type="NCBI Taxonomy" id="60137"/>
    <lineage>
        <taxon>Bacteria</taxon>
        <taxon>Pseudomonadati</taxon>
        <taxon>Pseudomonadota</taxon>
        <taxon>Alphaproteobacteria</taxon>
        <taxon>Rhodobacterales</taxon>
        <taxon>Roseobacteraceae</taxon>
        <taxon>Sulfitobacter</taxon>
    </lineage>
</organism>
<dbReference type="RefSeq" id="WP_074635181.1">
    <property type="nucleotide sequence ID" value="NZ_CP160849.1"/>
</dbReference>
<dbReference type="GeneID" id="94021631"/>
<proteinExistence type="predicted"/>
<gene>
    <name evidence="2" type="ORF">SAMN04488041_102650</name>
</gene>
<name>A0A1H2UWX8_9RHOB</name>
<dbReference type="AlphaFoldDB" id="A0A1H2UWX8"/>